<reference evidence="3" key="1">
    <citation type="submission" date="2017-06" db="EMBL/GenBank/DDBJ databases">
        <authorList>
            <person name="Varghese N."/>
            <person name="Submissions S."/>
        </authorList>
    </citation>
    <scope>NUCLEOTIDE SEQUENCE [LARGE SCALE GENOMIC DNA]</scope>
    <source>
        <strain evidence="3">DSM 45423</strain>
    </source>
</reference>
<feature type="signal peptide" evidence="1">
    <location>
        <begin position="1"/>
        <end position="27"/>
    </location>
</feature>
<dbReference type="OrthoDB" id="6243098at2"/>
<gene>
    <name evidence="2" type="ORF">SAMN04488107_0007</name>
</gene>
<name>A0A238ZDM0_9ACTN</name>
<evidence type="ECO:0000256" key="1">
    <source>
        <dbReference type="SAM" id="SignalP"/>
    </source>
</evidence>
<feature type="chain" id="PRO_5012104945" description="Cadherin-like beta sandwich domain-containing protein" evidence="1">
    <location>
        <begin position="28"/>
        <end position="299"/>
    </location>
</feature>
<evidence type="ECO:0008006" key="4">
    <source>
        <dbReference type="Google" id="ProtNLM"/>
    </source>
</evidence>
<organism evidence="2 3">
    <name type="scientific">Geodermatophilus saharensis</name>
    <dbReference type="NCBI Taxonomy" id="1137994"/>
    <lineage>
        <taxon>Bacteria</taxon>
        <taxon>Bacillati</taxon>
        <taxon>Actinomycetota</taxon>
        <taxon>Actinomycetes</taxon>
        <taxon>Geodermatophilales</taxon>
        <taxon>Geodermatophilaceae</taxon>
        <taxon>Geodermatophilus</taxon>
    </lineage>
</organism>
<dbReference type="RefSeq" id="WP_089401901.1">
    <property type="nucleotide sequence ID" value="NZ_FZOH01000001.1"/>
</dbReference>
<dbReference type="AlphaFoldDB" id="A0A238ZDM0"/>
<keyword evidence="1" id="KW-0732">Signal</keyword>
<evidence type="ECO:0000313" key="3">
    <source>
        <dbReference type="Proteomes" id="UP000198386"/>
    </source>
</evidence>
<dbReference type="Proteomes" id="UP000198386">
    <property type="component" value="Unassembled WGS sequence"/>
</dbReference>
<dbReference type="EMBL" id="FZOH01000001">
    <property type="protein sequence ID" value="SNR81615.1"/>
    <property type="molecule type" value="Genomic_DNA"/>
</dbReference>
<protein>
    <recommendedName>
        <fullName evidence="4">Cadherin-like beta sandwich domain-containing protein</fullName>
    </recommendedName>
</protein>
<sequence length="299" mass="31010">MTRRSPLVAAICLSGAALLTLATPAQAAPPTTPLSGAIFTTDASGNPVNLNVYAAKEDVYLNGGPGINAPDDAAGLPAGTYSFQVTDPSGKTLLSSDPVECRQFTVDDSGVITSVAPSGACAHATGTSSEDGGLTVQLFPYADTPNNGGVYKVWVSPTELLDCAAPGNKNCFVPRYSKTDNFKVRNDVPIEIDTRFSRHGQAGYIDGLAVTWFDTLGASNVKFSEYAPALLAFHEAHVEAAEPGTHTIVVSDQAGCTIVDAHGPDGVTYTPQGGTVTVTVKVGNNVRKAATYFVDVHCA</sequence>
<evidence type="ECO:0000313" key="2">
    <source>
        <dbReference type="EMBL" id="SNR81615.1"/>
    </source>
</evidence>
<accession>A0A238ZDM0</accession>
<proteinExistence type="predicted"/>
<keyword evidence="3" id="KW-1185">Reference proteome</keyword>